<dbReference type="InterPro" id="IPR022791">
    <property type="entry name" value="L-PG_synthase/AglD"/>
</dbReference>
<evidence type="ECO:0000256" key="2">
    <source>
        <dbReference type="ARBA" id="ARBA00022475"/>
    </source>
</evidence>
<keyword evidence="8" id="KW-1185">Reference proteome</keyword>
<evidence type="ECO:0000313" key="8">
    <source>
        <dbReference type="Proteomes" id="UP000569732"/>
    </source>
</evidence>
<feature type="transmembrane region" description="Helical" evidence="6">
    <location>
        <begin position="36"/>
        <end position="54"/>
    </location>
</feature>
<feature type="transmembrane region" description="Helical" evidence="6">
    <location>
        <begin position="74"/>
        <end position="94"/>
    </location>
</feature>
<sequence>MKIINYLTLFLSGLFIAFIISTQWSEINKLTWSININLFIISLLFLSIIYYLAAMGWHLILKSDNQNILYLKSLQIWIFSAFYRYIPGIIWPYISRIHLTNKENISKASCIKSILIENVLISISSISVGLPTIYYILKSNSVFMSLLLFLSILFISLLTIKKHAAHLIKSATKFFNLTPTKILKLFLFYFFYWILFSSNFFILYIALFGNSNIYSIKSIYIATSFSVSFLIGFISSLSPSGIGIREAALYSILILHIPIPEATILAIISRLWLIGGEIITFLLTLLIKAYLKEKISRLK</sequence>
<dbReference type="Proteomes" id="UP000569732">
    <property type="component" value="Unassembled WGS sequence"/>
</dbReference>
<feature type="transmembrane region" description="Helical" evidence="6">
    <location>
        <begin position="182"/>
        <end position="207"/>
    </location>
</feature>
<feature type="transmembrane region" description="Helical" evidence="6">
    <location>
        <begin position="249"/>
        <end position="268"/>
    </location>
</feature>
<evidence type="ECO:0000256" key="3">
    <source>
        <dbReference type="ARBA" id="ARBA00022692"/>
    </source>
</evidence>
<feature type="transmembrane region" description="Helical" evidence="6">
    <location>
        <begin position="219"/>
        <end position="237"/>
    </location>
</feature>
<dbReference type="Pfam" id="PF03706">
    <property type="entry name" value="LPG_synthase_TM"/>
    <property type="match status" value="1"/>
</dbReference>
<name>A0A853HV85_9GAMM</name>
<evidence type="ECO:0000256" key="6">
    <source>
        <dbReference type="SAM" id="Phobius"/>
    </source>
</evidence>
<dbReference type="GO" id="GO:0005886">
    <property type="term" value="C:plasma membrane"/>
    <property type="evidence" value="ECO:0007669"/>
    <property type="project" value="UniProtKB-SubCell"/>
</dbReference>
<feature type="transmembrane region" description="Helical" evidence="6">
    <location>
        <begin position="274"/>
        <end position="291"/>
    </location>
</feature>
<dbReference type="RefSeq" id="WP_180567699.1">
    <property type="nucleotide sequence ID" value="NZ_JACCKB010000006.1"/>
</dbReference>
<gene>
    <name evidence="7" type="ORF">H0A36_06570</name>
</gene>
<comment type="caution">
    <text evidence="7">The sequence shown here is derived from an EMBL/GenBank/DDBJ whole genome shotgun (WGS) entry which is preliminary data.</text>
</comment>
<keyword evidence="4 6" id="KW-1133">Transmembrane helix</keyword>
<proteinExistence type="predicted"/>
<protein>
    <submittedName>
        <fullName evidence="7">Flippase-like domain-containing protein</fullName>
    </submittedName>
</protein>
<evidence type="ECO:0000313" key="7">
    <source>
        <dbReference type="EMBL" id="NYZ65670.1"/>
    </source>
</evidence>
<organism evidence="7 8">
    <name type="scientific">Spartinivicinus marinus</name>
    <dbReference type="NCBI Taxonomy" id="2994442"/>
    <lineage>
        <taxon>Bacteria</taxon>
        <taxon>Pseudomonadati</taxon>
        <taxon>Pseudomonadota</taxon>
        <taxon>Gammaproteobacteria</taxon>
        <taxon>Oceanospirillales</taxon>
        <taxon>Zooshikellaceae</taxon>
        <taxon>Spartinivicinus</taxon>
    </lineage>
</organism>
<evidence type="ECO:0000256" key="5">
    <source>
        <dbReference type="ARBA" id="ARBA00023136"/>
    </source>
</evidence>
<keyword evidence="3 6" id="KW-0812">Transmembrane</keyword>
<reference evidence="7 8" key="1">
    <citation type="submission" date="2020-07" db="EMBL/GenBank/DDBJ databases">
        <title>Endozoicomonas sp. nov., isolated from sediment.</title>
        <authorList>
            <person name="Gu T."/>
        </authorList>
    </citation>
    <scope>NUCLEOTIDE SEQUENCE [LARGE SCALE GENOMIC DNA]</scope>
    <source>
        <strain evidence="7 8">SM1973</strain>
    </source>
</reference>
<dbReference type="EMBL" id="JACCKB010000006">
    <property type="protein sequence ID" value="NYZ65670.1"/>
    <property type="molecule type" value="Genomic_DNA"/>
</dbReference>
<accession>A0A853HV85</accession>
<feature type="transmembrane region" description="Helical" evidence="6">
    <location>
        <begin position="115"/>
        <end position="136"/>
    </location>
</feature>
<dbReference type="AlphaFoldDB" id="A0A853HV85"/>
<feature type="transmembrane region" description="Helical" evidence="6">
    <location>
        <begin position="142"/>
        <end position="161"/>
    </location>
</feature>
<feature type="transmembrane region" description="Helical" evidence="6">
    <location>
        <begin position="6"/>
        <end position="24"/>
    </location>
</feature>
<evidence type="ECO:0000256" key="1">
    <source>
        <dbReference type="ARBA" id="ARBA00004651"/>
    </source>
</evidence>
<keyword evidence="2" id="KW-1003">Cell membrane</keyword>
<evidence type="ECO:0000256" key="4">
    <source>
        <dbReference type="ARBA" id="ARBA00022989"/>
    </source>
</evidence>
<keyword evidence="5 6" id="KW-0472">Membrane</keyword>
<comment type="subcellular location">
    <subcellularLocation>
        <location evidence="1">Cell membrane</location>
        <topology evidence="1">Multi-pass membrane protein</topology>
    </subcellularLocation>
</comment>